<evidence type="ECO:0000313" key="4">
    <source>
        <dbReference type="Proteomes" id="UP000006672"/>
    </source>
</evidence>
<dbReference type="AlphaFoldDB" id="A0A4E9FTI5"/>
<organism evidence="3">
    <name type="scientific">Brugia malayi</name>
    <name type="common">Filarial nematode worm</name>
    <dbReference type="NCBI Taxonomy" id="6279"/>
    <lineage>
        <taxon>Eukaryota</taxon>
        <taxon>Metazoa</taxon>
        <taxon>Ecdysozoa</taxon>
        <taxon>Nematoda</taxon>
        <taxon>Chromadorea</taxon>
        <taxon>Rhabditida</taxon>
        <taxon>Spirurina</taxon>
        <taxon>Spiruromorpha</taxon>
        <taxon>Filarioidea</taxon>
        <taxon>Onchocercidae</taxon>
        <taxon>Brugia</taxon>
    </lineage>
</organism>
<feature type="region of interest" description="Disordered" evidence="2">
    <location>
        <begin position="101"/>
        <end position="188"/>
    </location>
</feature>
<dbReference type="WBParaSite" id="Bm17796.1">
    <property type="protein sequence ID" value="Bm17796.1"/>
    <property type="gene ID" value="WBGene00268938"/>
</dbReference>
<reference evidence="3" key="2">
    <citation type="submission" date="2019-04" db="EMBL/GenBank/DDBJ databases">
        <authorList>
            <person name="Howe K."/>
            <person name="Paulini M."/>
            <person name="Williams G."/>
        </authorList>
    </citation>
    <scope>NUCLEOTIDE SEQUENCE [LARGE SCALE GENOMIC DNA]</scope>
    <source>
        <strain evidence="3">FR3</strain>
    </source>
</reference>
<evidence type="ECO:0000313" key="5">
    <source>
        <dbReference type="WBParaSite" id="Bm17796.1"/>
    </source>
</evidence>
<accession>A0A4E9FTI5</accession>
<protein>
    <submittedName>
        <fullName evidence="3 5">Uncharacterized protein</fullName>
    </submittedName>
</protein>
<dbReference type="EMBL" id="CAAKNF010000195">
    <property type="protein sequence ID" value="VIO99141.1"/>
    <property type="molecule type" value="Genomic_DNA"/>
</dbReference>
<keyword evidence="1" id="KW-0175">Coiled coil</keyword>
<reference evidence="4" key="1">
    <citation type="journal article" date="2007" name="Science">
        <title>Draft genome of the filarial nematode parasite Brugia malayi.</title>
        <authorList>
            <person name="Ghedin E."/>
            <person name="Wang S."/>
            <person name="Spiro D."/>
            <person name="Caler E."/>
            <person name="Zhao Q."/>
            <person name="Crabtree J."/>
            <person name="Allen J.E."/>
            <person name="Delcher A.L."/>
            <person name="Guiliano D.B."/>
            <person name="Miranda-Saavedra D."/>
            <person name="Angiuoli S.V."/>
            <person name="Creasy T."/>
            <person name="Amedeo P."/>
            <person name="Haas B."/>
            <person name="El-Sayed N.M."/>
            <person name="Wortman J.R."/>
            <person name="Feldblyum T."/>
            <person name="Tallon L."/>
            <person name="Schatz M."/>
            <person name="Shumway M."/>
            <person name="Koo H."/>
            <person name="Salzberg S.L."/>
            <person name="Schobel S."/>
            <person name="Pertea M."/>
            <person name="Pop M."/>
            <person name="White O."/>
            <person name="Barton G.J."/>
            <person name="Carlow C.K."/>
            <person name="Crawford M.J."/>
            <person name="Daub J."/>
            <person name="Dimmic M.W."/>
            <person name="Estes C.F."/>
            <person name="Foster J.M."/>
            <person name="Ganatra M."/>
            <person name="Gregory W.F."/>
            <person name="Johnson N.M."/>
            <person name="Jin J."/>
            <person name="Komuniecki R."/>
            <person name="Korf I."/>
            <person name="Kumar S."/>
            <person name="Laney S."/>
            <person name="Li B.W."/>
            <person name="Li W."/>
            <person name="Lindblom T.H."/>
            <person name="Lustigman S."/>
            <person name="Ma D."/>
            <person name="Maina C.V."/>
            <person name="Martin D.M."/>
            <person name="McCarter J.P."/>
            <person name="McReynolds L."/>
            <person name="Mitreva M."/>
            <person name="Nutman T.B."/>
            <person name="Parkinson J."/>
            <person name="Peregrin-Alvarez J.M."/>
            <person name="Poole C."/>
            <person name="Ren Q."/>
            <person name="Saunders L."/>
            <person name="Sluder A.E."/>
            <person name="Smith K."/>
            <person name="Stanke M."/>
            <person name="Unnasch T.R."/>
            <person name="Ware J."/>
            <person name="Wei A.D."/>
            <person name="Weil G."/>
            <person name="Williams D.J."/>
            <person name="Zhang Y."/>
            <person name="Williams S.A."/>
            <person name="Fraser-Liggett C."/>
            <person name="Slatko B."/>
            <person name="Blaxter M.L."/>
            <person name="Scott A.L."/>
        </authorList>
    </citation>
    <scope>NUCLEOTIDE SEQUENCE</scope>
    <source>
        <strain evidence="4">FR3</strain>
    </source>
</reference>
<accession>A0A5S6PEE5</accession>
<evidence type="ECO:0000313" key="3">
    <source>
        <dbReference type="EMBL" id="VIO99141.1"/>
    </source>
</evidence>
<name>A0A4E9FTI5_BRUMA</name>
<dbReference type="CTD" id="66059003"/>
<feature type="compositionally biased region" description="Polar residues" evidence="2">
    <location>
        <begin position="121"/>
        <end position="133"/>
    </location>
</feature>
<gene>
    <name evidence="3 5" type="primary">Bm17796</name>
    <name evidence="3" type="ORF">BM_BM17796</name>
</gene>
<dbReference type="OrthoDB" id="5874962at2759"/>
<feature type="compositionally biased region" description="Low complexity" evidence="2">
    <location>
        <begin position="173"/>
        <end position="188"/>
    </location>
</feature>
<dbReference type="KEGG" id="bmy:BM_BM17796"/>
<proteinExistence type="predicted"/>
<dbReference type="RefSeq" id="XP_042938229.1">
    <property type="nucleotide sequence ID" value="XM_043082295.1"/>
</dbReference>
<feature type="compositionally biased region" description="Basic and acidic residues" evidence="2">
    <location>
        <begin position="135"/>
        <end position="150"/>
    </location>
</feature>
<feature type="coiled-coil region" evidence="1">
    <location>
        <begin position="20"/>
        <end position="47"/>
    </location>
</feature>
<keyword evidence="4" id="KW-1185">Reference proteome</keyword>
<reference evidence="5" key="3">
    <citation type="submission" date="2019-12" db="UniProtKB">
        <authorList>
            <consortium name="WormBaseParasite"/>
        </authorList>
    </citation>
    <scope>IDENTIFICATION</scope>
</reference>
<dbReference type="GeneID" id="66059003"/>
<evidence type="ECO:0000256" key="2">
    <source>
        <dbReference type="SAM" id="MobiDB-lite"/>
    </source>
</evidence>
<dbReference type="Proteomes" id="UP000006672">
    <property type="component" value="Unassembled WGS sequence"/>
</dbReference>
<sequence length="241" mass="27512">MDEKLELSANCGRIRSKEDEEALDKKIAEIRKKNQLIEQRKEVVEEDRANFVNEYGKMSLYDRAKGTMYRNKETLKSRKPGEWDREWDAGKLSVENWKENVPDIDNSKGTNAHFLRRSKNRSNGCKSNNSATSKKVAEIKEKKQKLEGAKDAQTIVKCKSNNDNDNDSDDNNNDNNNNNNDDNGKINNNFKKLSTTIVSAANASSTMPTRSIIKEYGNNDKDVIVMEDVKNLLDEILSEMK</sequence>
<evidence type="ECO:0000256" key="1">
    <source>
        <dbReference type="SAM" id="Coils"/>
    </source>
</evidence>